<accession>A0AA88KQJ2</accession>
<evidence type="ECO:0000313" key="2">
    <source>
        <dbReference type="Proteomes" id="UP000816034"/>
    </source>
</evidence>
<gene>
    <name evidence="1" type="ORF">C9374_012659</name>
</gene>
<dbReference type="GeneID" id="68105113"/>
<dbReference type="EMBL" id="PYSW02000005">
    <property type="protein sequence ID" value="KAG2392407.1"/>
    <property type="molecule type" value="Genomic_DNA"/>
</dbReference>
<reference evidence="1 2" key="1">
    <citation type="journal article" date="2018" name="BMC Genomics">
        <title>The genome of Naegleria lovaniensis, the basis for a comparative approach to unravel pathogenicity factors of the human pathogenic amoeba N. fowleri.</title>
        <authorList>
            <person name="Liechti N."/>
            <person name="Schurch N."/>
            <person name="Bruggmann R."/>
            <person name="Wittwer M."/>
        </authorList>
    </citation>
    <scope>NUCLEOTIDE SEQUENCE [LARGE SCALE GENOMIC DNA]</scope>
    <source>
        <strain evidence="1 2">ATCC 30569</strain>
    </source>
</reference>
<evidence type="ECO:0000313" key="1">
    <source>
        <dbReference type="EMBL" id="KAG2392407.1"/>
    </source>
</evidence>
<proteinExistence type="predicted"/>
<dbReference type="RefSeq" id="XP_044554301.1">
    <property type="nucleotide sequence ID" value="XM_044688450.1"/>
</dbReference>
<organism evidence="1 2">
    <name type="scientific">Naegleria lovaniensis</name>
    <name type="common">Amoeba</name>
    <dbReference type="NCBI Taxonomy" id="51637"/>
    <lineage>
        <taxon>Eukaryota</taxon>
        <taxon>Discoba</taxon>
        <taxon>Heterolobosea</taxon>
        <taxon>Tetramitia</taxon>
        <taxon>Eutetramitia</taxon>
        <taxon>Vahlkampfiidae</taxon>
        <taxon>Naegleria</taxon>
    </lineage>
</organism>
<keyword evidence="2" id="KW-1185">Reference proteome</keyword>
<dbReference type="AlphaFoldDB" id="A0AA88KQJ2"/>
<protein>
    <recommendedName>
        <fullName evidence="3">RWP-RK domain-containing protein</fullName>
    </recommendedName>
</protein>
<name>A0AA88KQJ2_NAELO</name>
<sequence length="219" mass="24843">MARPAVMFHSNDPTKELSTELVPNLLNVQPASLSSPSSSSSFSSLQSSSNSSITSLNDHSPFPSTIQKERGIKIEKKHMLEVLHMPQTQASAVLKCSLSTLKRRFYALKDEIGIETWPQFFKDIRHLKCFPQIYPMSLSFIMNSEMREEKDILAHEWKLIQNAFASNSVSCISCQPSSTWISKNQKAKKKKAFVEHKFVMSSFVNQLILPANKTVYTQR</sequence>
<comment type="caution">
    <text evidence="1">The sequence shown here is derived from an EMBL/GenBank/DDBJ whole genome shotgun (WGS) entry which is preliminary data.</text>
</comment>
<evidence type="ECO:0008006" key="3">
    <source>
        <dbReference type="Google" id="ProtNLM"/>
    </source>
</evidence>
<dbReference type="Proteomes" id="UP000816034">
    <property type="component" value="Unassembled WGS sequence"/>
</dbReference>